<sequence>QQQQQQLQHQKEIEAAVLIQSYYRRYKTYAYYKKMSHAAVLIQNQFRTYYAKRKKRGDTATCARRESERLKKGRNQSVIIQQRFRSHYQRRSLDDKEGNGHIQGSSDAPDSSPAHPETSSQFQDEIPPADTDADHSAALKAQPPGDNDEEEEYIDKATSSKSTSKKNMGISPQVSTKSSSITGSSQVKDINHFNHMNDMGVDNTAIGKGQSITGCVSRTNKREVASME</sequence>
<name>A0A0B6Y686_9EUPU</name>
<dbReference type="InterPro" id="IPR000048">
    <property type="entry name" value="IQ_motif_EF-hand-BS"/>
</dbReference>
<dbReference type="PROSITE" id="PS50096">
    <property type="entry name" value="IQ"/>
    <property type="match status" value="1"/>
</dbReference>
<dbReference type="Gene3D" id="1.20.5.190">
    <property type="match status" value="1"/>
</dbReference>
<evidence type="ECO:0000313" key="2">
    <source>
        <dbReference type="EMBL" id="CEK51832.1"/>
    </source>
</evidence>
<feature type="compositionally biased region" description="Low complexity" evidence="1">
    <location>
        <begin position="173"/>
        <end position="183"/>
    </location>
</feature>
<dbReference type="EMBL" id="HACG01004967">
    <property type="protein sequence ID" value="CEK51832.1"/>
    <property type="molecule type" value="Transcribed_RNA"/>
</dbReference>
<feature type="region of interest" description="Disordered" evidence="1">
    <location>
        <begin position="53"/>
        <end position="183"/>
    </location>
</feature>
<evidence type="ECO:0008006" key="3">
    <source>
        <dbReference type="Google" id="ProtNLM"/>
    </source>
</evidence>
<dbReference type="AlphaFoldDB" id="A0A0B6Y686"/>
<dbReference type="Pfam" id="PF00612">
    <property type="entry name" value="IQ"/>
    <property type="match status" value="1"/>
</dbReference>
<feature type="compositionally biased region" description="Low complexity" evidence="1">
    <location>
        <begin position="105"/>
        <end position="114"/>
    </location>
</feature>
<feature type="non-terminal residue" evidence="2">
    <location>
        <position position="1"/>
    </location>
</feature>
<proteinExistence type="predicted"/>
<dbReference type="InterPro" id="IPR027417">
    <property type="entry name" value="P-loop_NTPase"/>
</dbReference>
<accession>A0A0B6Y686</accession>
<reference evidence="2" key="1">
    <citation type="submission" date="2014-12" db="EMBL/GenBank/DDBJ databases">
        <title>Insight into the proteome of Arion vulgaris.</title>
        <authorList>
            <person name="Aradska J."/>
            <person name="Bulat T."/>
            <person name="Smidak R."/>
            <person name="Sarate P."/>
            <person name="Gangsoo J."/>
            <person name="Sialana F."/>
            <person name="Bilban M."/>
            <person name="Lubec G."/>
        </authorList>
    </citation>
    <scope>NUCLEOTIDE SEQUENCE</scope>
    <source>
        <tissue evidence="2">Skin</tissue>
    </source>
</reference>
<gene>
    <name evidence="2" type="primary">ORF14590</name>
</gene>
<feature type="compositionally biased region" description="Low complexity" evidence="1">
    <location>
        <begin position="156"/>
        <end position="166"/>
    </location>
</feature>
<organism evidence="2">
    <name type="scientific">Arion vulgaris</name>
    <dbReference type="NCBI Taxonomy" id="1028688"/>
    <lineage>
        <taxon>Eukaryota</taxon>
        <taxon>Metazoa</taxon>
        <taxon>Spiralia</taxon>
        <taxon>Lophotrochozoa</taxon>
        <taxon>Mollusca</taxon>
        <taxon>Gastropoda</taxon>
        <taxon>Heterobranchia</taxon>
        <taxon>Euthyneura</taxon>
        <taxon>Panpulmonata</taxon>
        <taxon>Eupulmonata</taxon>
        <taxon>Stylommatophora</taxon>
        <taxon>Helicina</taxon>
        <taxon>Arionoidea</taxon>
        <taxon>Arionidae</taxon>
        <taxon>Arion</taxon>
    </lineage>
</organism>
<dbReference type="SUPFAM" id="SSF52540">
    <property type="entry name" value="P-loop containing nucleoside triphosphate hydrolases"/>
    <property type="match status" value="1"/>
</dbReference>
<protein>
    <recommendedName>
        <fullName evidence="3">Calmodulin-binding transcription activator 1</fullName>
    </recommendedName>
</protein>
<dbReference type="SMART" id="SM00015">
    <property type="entry name" value="IQ"/>
    <property type="match status" value="2"/>
</dbReference>
<evidence type="ECO:0000256" key="1">
    <source>
        <dbReference type="SAM" id="MobiDB-lite"/>
    </source>
</evidence>